<proteinExistence type="predicted"/>
<dbReference type="SUPFAM" id="SSF56112">
    <property type="entry name" value="Protein kinase-like (PK-like)"/>
    <property type="match status" value="1"/>
</dbReference>
<evidence type="ECO:0000313" key="1">
    <source>
        <dbReference type="EMBL" id="NMG77192.1"/>
    </source>
</evidence>
<dbReference type="EMBL" id="WTVQ01000053">
    <property type="protein sequence ID" value="NMG77192.1"/>
    <property type="molecule type" value="Genomic_DNA"/>
</dbReference>
<keyword evidence="2" id="KW-1185">Reference proteome</keyword>
<dbReference type="Proteomes" id="UP000648984">
    <property type="component" value="Unassembled WGS sequence"/>
</dbReference>
<reference evidence="1 2" key="1">
    <citation type="submission" date="2019-12" db="EMBL/GenBank/DDBJ databases">
        <title>Comparative genomics gives insights into the taxonomy of the Azoarcus-Aromatoleum group and reveals separate origins of nif in the plant-associated Azoarcus and non-plant-associated Aromatoleum sub-groups.</title>
        <authorList>
            <person name="Lafos M."/>
            <person name="Maluk M."/>
            <person name="Batista M."/>
            <person name="Junghare M."/>
            <person name="Carmona M."/>
            <person name="Faoro H."/>
            <person name="Cruz L.M."/>
            <person name="Battistoni F."/>
            <person name="De Souza E."/>
            <person name="Pedrosa F."/>
            <person name="Chen W.-M."/>
            <person name="Poole P.S."/>
            <person name="Dixon R.A."/>
            <person name="James E.K."/>
        </authorList>
    </citation>
    <scope>NUCLEOTIDE SEQUENCE [LARGE SCALE GENOMIC DNA]</scope>
    <source>
        <strain evidence="1 2">22Lin</strain>
    </source>
</reference>
<sequence length="203" mass="23662">MKTSPPLRILAHEDYLRLRQGARVMEADRYGDKVLLLADGSYLKLFRRKRLFSSAAWYPYALRFADNTRSLAQLGIPCPEVIELYRLPQIERDAVHYRALPGETIRRMVAAGIPDDQATNLRHQIRQFIDRLHDLGIYFRSCHLGNIVLTPEGELGLIDIADLQPCRSSLGALKRQRNYRHILRDARDRDWLVVSTEWQQLQR</sequence>
<accession>A0ABX1QIA3</accession>
<organism evidence="1 2">
    <name type="scientific">Aromatoleum diolicum</name>
    <dbReference type="NCBI Taxonomy" id="75796"/>
    <lineage>
        <taxon>Bacteria</taxon>
        <taxon>Pseudomonadati</taxon>
        <taxon>Pseudomonadota</taxon>
        <taxon>Betaproteobacteria</taxon>
        <taxon>Rhodocyclales</taxon>
        <taxon>Rhodocyclaceae</taxon>
        <taxon>Aromatoleum</taxon>
    </lineage>
</organism>
<gene>
    <name evidence="1" type="ORF">GPA25_20770</name>
</gene>
<protein>
    <submittedName>
        <fullName evidence="1">Toluene tolerance protein</fullName>
    </submittedName>
</protein>
<dbReference type="Gene3D" id="1.10.510.10">
    <property type="entry name" value="Transferase(Phosphotransferase) domain 1"/>
    <property type="match status" value="1"/>
</dbReference>
<name>A0ABX1QIA3_9RHOO</name>
<dbReference type="RefSeq" id="WP_169262325.1">
    <property type="nucleotide sequence ID" value="NZ_WTVQ01000053.1"/>
</dbReference>
<dbReference type="InterPro" id="IPR011009">
    <property type="entry name" value="Kinase-like_dom_sf"/>
</dbReference>
<comment type="caution">
    <text evidence="1">The sequence shown here is derived from an EMBL/GenBank/DDBJ whole genome shotgun (WGS) entry which is preliminary data.</text>
</comment>
<evidence type="ECO:0000313" key="2">
    <source>
        <dbReference type="Proteomes" id="UP000648984"/>
    </source>
</evidence>